<dbReference type="AlphaFoldDB" id="A0A6C1TZW9"/>
<dbReference type="InterPro" id="IPR003675">
    <property type="entry name" value="Rce1/LyrA-like_dom"/>
</dbReference>
<comment type="caution">
    <text evidence="3">The sequence shown here is derived from an EMBL/GenBank/DDBJ whole genome shotgun (WGS) entry which is preliminary data.</text>
</comment>
<keyword evidence="3" id="KW-0378">Hydrolase</keyword>
<dbReference type="InterPro" id="IPR052710">
    <property type="entry name" value="CAAX_protease"/>
</dbReference>
<dbReference type="RefSeq" id="WP_144772402.1">
    <property type="nucleotide sequence ID" value="NZ_JALXXP010000002.1"/>
</dbReference>
<evidence type="ECO:0000259" key="2">
    <source>
        <dbReference type="Pfam" id="PF02517"/>
    </source>
</evidence>
<dbReference type="Proteomes" id="UP000336646">
    <property type="component" value="Unassembled WGS sequence"/>
</dbReference>
<dbReference type="GO" id="GO:0006508">
    <property type="term" value="P:proteolysis"/>
    <property type="evidence" value="ECO:0007669"/>
    <property type="project" value="UniProtKB-KW"/>
</dbReference>
<dbReference type="Pfam" id="PF02517">
    <property type="entry name" value="Rce1-like"/>
    <property type="match status" value="1"/>
</dbReference>
<dbReference type="EMBL" id="RXIR01000001">
    <property type="protein sequence ID" value="TVS30344.1"/>
    <property type="molecule type" value="Genomic_DNA"/>
</dbReference>
<proteinExistence type="predicted"/>
<protein>
    <submittedName>
        <fullName evidence="3">CPBP family intramembrane metalloprotease</fullName>
    </submittedName>
</protein>
<name>A0A6C1TZW9_9CORY</name>
<keyword evidence="1" id="KW-0472">Membrane</keyword>
<dbReference type="PANTHER" id="PTHR36435:SF1">
    <property type="entry name" value="CAAX AMINO TERMINAL PROTEASE FAMILY PROTEIN"/>
    <property type="match status" value="1"/>
</dbReference>
<keyword evidence="3" id="KW-0482">Metalloprotease</keyword>
<accession>A0A6C1TZW9</accession>
<feature type="domain" description="CAAX prenyl protease 2/Lysostaphin resistance protein A-like" evidence="2">
    <location>
        <begin position="82"/>
        <end position="178"/>
    </location>
</feature>
<sequence>MAAGLYYVRNFRGVEYADPAFIQTFFWVLVVLASATVAYCLVFREEAAIPWERARRWGAYAIVMVPLVVLLAVALVTVPPGVTLIGLALVAIGEEVAFRQVFFGALLKRSAAAGGGVIGAVVGSALAFSVLHAVNVLGGRTATQVASQMLIIFLAGIVFACLFLSTKSLVAVIAFHWIRGALVSAPSDDASYLTWAMPLCMLSQTVVGLALLWRFRTCAASAFLAHPRVGVGAVGR</sequence>
<dbReference type="PANTHER" id="PTHR36435">
    <property type="entry name" value="SLR1288 PROTEIN"/>
    <property type="match status" value="1"/>
</dbReference>
<feature type="transmembrane region" description="Helical" evidence="1">
    <location>
        <begin position="63"/>
        <end position="92"/>
    </location>
</feature>
<keyword evidence="1" id="KW-1133">Transmembrane helix</keyword>
<dbReference type="GO" id="GO:0004175">
    <property type="term" value="F:endopeptidase activity"/>
    <property type="evidence" value="ECO:0007669"/>
    <property type="project" value="UniProtKB-ARBA"/>
</dbReference>
<dbReference type="GO" id="GO:0008237">
    <property type="term" value="F:metallopeptidase activity"/>
    <property type="evidence" value="ECO:0007669"/>
    <property type="project" value="UniProtKB-KW"/>
</dbReference>
<feature type="transmembrane region" description="Helical" evidence="1">
    <location>
        <begin position="150"/>
        <end position="178"/>
    </location>
</feature>
<dbReference type="GO" id="GO:0080120">
    <property type="term" value="P:CAAX-box protein maturation"/>
    <property type="evidence" value="ECO:0007669"/>
    <property type="project" value="UniProtKB-ARBA"/>
</dbReference>
<feature type="transmembrane region" description="Helical" evidence="1">
    <location>
        <begin position="190"/>
        <end position="213"/>
    </location>
</feature>
<organism evidence="3 4">
    <name type="scientific">Corynebacterium sanguinis</name>
    <dbReference type="NCBI Taxonomy" id="2594913"/>
    <lineage>
        <taxon>Bacteria</taxon>
        <taxon>Bacillati</taxon>
        <taxon>Actinomycetota</taxon>
        <taxon>Actinomycetes</taxon>
        <taxon>Mycobacteriales</taxon>
        <taxon>Corynebacteriaceae</taxon>
        <taxon>Corynebacterium</taxon>
    </lineage>
</organism>
<evidence type="ECO:0000256" key="1">
    <source>
        <dbReference type="SAM" id="Phobius"/>
    </source>
</evidence>
<gene>
    <name evidence="3" type="ORF">EKI59_00730</name>
</gene>
<keyword evidence="1" id="KW-0812">Transmembrane</keyword>
<evidence type="ECO:0000313" key="4">
    <source>
        <dbReference type="Proteomes" id="UP000336646"/>
    </source>
</evidence>
<feature type="transmembrane region" description="Helical" evidence="1">
    <location>
        <begin position="20"/>
        <end position="42"/>
    </location>
</feature>
<keyword evidence="3" id="KW-0645">Protease</keyword>
<reference evidence="3 4" key="1">
    <citation type="submission" date="2018-12" db="EMBL/GenBank/DDBJ databases">
        <title>Corynebacterium sanguinis sp. nov., a clinically-associated and environmental corynebacterium.</title>
        <authorList>
            <person name="Gonzales-Siles L."/>
            <person name="Jaen-Luchoro D."/>
            <person name="Cardew S."/>
            <person name="Inganas E."/>
            <person name="Ohlen M."/>
            <person name="Jensie-Markopolous S."/>
            <person name="Pinyeiro-Iglesias B."/>
            <person name="Molin K."/>
            <person name="Skovbjerg S."/>
            <person name="Svensson-Stadler L."/>
            <person name="Funke G."/>
            <person name="Moore E.R.B."/>
        </authorList>
    </citation>
    <scope>NUCLEOTIDE SEQUENCE [LARGE SCALE GENOMIC DNA]</scope>
    <source>
        <strain evidence="3 4">58734</strain>
    </source>
</reference>
<feature type="transmembrane region" description="Helical" evidence="1">
    <location>
        <begin position="112"/>
        <end position="138"/>
    </location>
</feature>
<evidence type="ECO:0000313" key="3">
    <source>
        <dbReference type="EMBL" id="TVS30344.1"/>
    </source>
</evidence>